<dbReference type="SUPFAM" id="SSF55961">
    <property type="entry name" value="Bet v1-like"/>
    <property type="match status" value="1"/>
</dbReference>
<accession>A0ABX6T5D9</accession>
<proteinExistence type="predicted"/>
<organism evidence="2 3">
    <name type="scientific">Sphingomonas sediminicola</name>
    <dbReference type="NCBI Taxonomy" id="386874"/>
    <lineage>
        <taxon>Bacteria</taxon>
        <taxon>Pseudomonadati</taxon>
        <taxon>Pseudomonadota</taxon>
        <taxon>Alphaproteobacteria</taxon>
        <taxon>Sphingomonadales</taxon>
        <taxon>Sphingomonadaceae</taxon>
        <taxon>Sphingomonas</taxon>
    </lineage>
</organism>
<protein>
    <submittedName>
        <fullName evidence="2">ATPase</fullName>
    </submittedName>
</protein>
<feature type="signal peptide" evidence="1">
    <location>
        <begin position="1"/>
        <end position="19"/>
    </location>
</feature>
<gene>
    <name evidence="2" type="ORF">H9L14_09805</name>
</gene>
<dbReference type="EMBL" id="CP060782">
    <property type="protein sequence ID" value="QNP44995.1"/>
    <property type="molecule type" value="Genomic_DNA"/>
</dbReference>
<name>A0ABX6T5D9_9SPHN</name>
<evidence type="ECO:0000313" key="2">
    <source>
        <dbReference type="EMBL" id="QNP44995.1"/>
    </source>
</evidence>
<reference evidence="2 3" key="1">
    <citation type="submission" date="2020-08" db="EMBL/GenBank/DDBJ databases">
        <title>Genome sequence of Sphingomonas sediminicola KACC 15039T.</title>
        <authorList>
            <person name="Hyun D.-W."/>
            <person name="Bae J.-W."/>
        </authorList>
    </citation>
    <scope>NUCLEOTIDE SEQUENCE [LARGE SCALE GENOMIC DNA]</scope>
    <source>
        <strain evidence="2 3">KACC 15039</strain>
    </source>
</reference>
<sequence>MKWIVIAAGLAFAPAAAQAEIVSSGPNGFHVRQTMQLVVPQEVAFAAFGRVGSWWNKDHTYSGYSANLSLSLSPGGCFCERLPNGGGIEHMRVTYADPGKRAVLTGSLGPLLYDATVGSMDLKFEKIAGGTRVTMDYRVAGFANGGAEKLAPAVDGVLADQFKRYREYSRNQRPER</sequence>
<dbReference type="InterPro" id="IPR023393">
    <property type="entry name" value="START-like_dom_sf"/>
</dbReference>
<keyword evidence="1" id="KW-0732">Signal</keyword>
<dbReference type="Proteomes" id="UP000516105">
    <property type="component" value="Chromosome"/>
</dbReference>
<feature type="chain" id="PRO_5045580304" evidence="1">
    <location>
        <begin position="20"/>
        <end position="176"/>
    </location>
</feature>
<keyword evidence="3" id="KW-1185">Reference proteome</keyword>
<evidence type="ECO:0000256" key="1">
    <source>
        <dbReference type="SAM" id="SignalP"/>
    </source>
</evidence>
<dbReference type="RefSeq" id="WP_187707952.1">
    <property type="nucleotide sequence ID" value="NZ_CP060782.1"/>
</dbReference>
<dbReference type="Gene3D" id="3.30.530.20">
    <property type="match status" value="1"/>
</dbReference>
<evidence type="ECO:0000313" key="3">
    <source>
        <dbReference type="Proteomes" id="UP000516105"/>
    </source>
</evidence>